<feature type="binding site" evidence="4">
    <location>
        <position position="210"/>
    </location>
    <ligand>
        <name>pyridoxal 5'-phosphate</name>
        <dbReference type="ChEBI" id="CHEBI:597326"/>
    </ligand>
</feature>
<dbReference type="GO" id="GO:0019441">
    <property type="term" value="P:L-tryptophan catabolic process to kynurenine"/>
    <property type="evidence" value="ECO:0007669"/>
    <property type="project" value="TreeGrafter"/>
</dbReference>
<comment type="pathway">
    <text evidence="4 6">Cofactor biosynthesis; NAD(+) biosynthesis; quinolinate from L-kynurenine: step 2/3.</text>
</comment>
<dbReference type="PANTHER" id="PTHR14084:SF0">
    <property type="entry name" value="KYNURENINASE"/>
    <property type="match status" value="1"/>
</dbReference>
<protein>
    <recommendedName>
        <fullName evidence="4 5">Kynureninase</fullName>
        <ecNumber evidence="4 5">3.7.1.3</ecNumber>
    </recommendedName>
    <alternativeName>
        <fullName evidence="4">L-kynurenine hydrolase</fullName>
    </alternativeName>
</protein>
<evidence type="ECO:0000256" key="5">
    <source>
        <dbReference type="NCBIfam" id="TIGR01814"/>
    </source>
</evidence>
<gene>
    <name evidence="4 7" type="primary">kynU</name>
    <name evidence="7" type="ORF">J6I90_09815</name>
</gene>
<sequence>MNFSALERLDQADPLAHLRDEFVIPEDTVYLDGNSLGLMTHGTQARVAETTAQQWGQDGIRSWNEHGWVHLPAKIGDKLAPIIGAQAGQVICCDSISVNLFKTLSAAFAVLDARGEPRNQRHQVLSTADNFPTDLYMVQGLQQLIGAENCELMLADEAEVLADLSKHIHAQTAIVMLTEVNFRSGRRLPMAEIIAHAHAAGALVIVDLAHSAGAVPVELDKWQADFAVGCTYKYLNGGPGAPAFVYVAERHLGSVRQPLSGWFGHARPFVFDAQFEAADGIGKMLSGTPSILAMSAVDAALDVFADVTMVQVREKSIGLAELFLELLEQTGLAREFDCISPKAAEQRGSQLSFAHPDAYAICQALIEHKVIADFRAPNYLRVGFTPLYTSFTDIGRAVARLAEIMQTRAYTDPRFQTRQAVT</sequence>
<reference evidence="7 8" key="1">
    <citation type="submission" date="2021-03" db="EMBL/GenBank/DDBJ databases">
        <title>Pseudidiomarina terrestris, a new bacterium isolated from saline soil.</title>
        <authorList>
            <person name="Galisteo C."/>
            <person name="De La Haba R."/>
            <person name="Sanchez-Porro C."/>
            <person name="Ventosa A."/>
        </authorList>
    </citation>
    <scope>NUCLEOTIDE SEQUENCE [LARGE SCALE GENOMIC DNA]</scope>
    <source>
        <strain evidence="7 8">1APP75-32.1</strain>
    </source>
</reference>
<feature type="binding site" evidence="4">
    <location>
        <position position="96"/>
    </location>
    <ligand>
        <name>pyridoxal 5'-phosphate</name>
        <dbReference type="ChEBI" id="CHEBI:597326"/>
    </ligand>
</feature>
<dbReference type="PANTHER" id="PTHR14084">
    <property type="entry name" value="KYNURENINASE"/>
    <property type="match status" value="1"/>
</dbReference>
<dbReference type="EMBL" id="JAGGJB010000005">
    <property type="protein sequence ID" value="MDN7125176.1"/>
    <property type="molecule type" value="Genomic_DNA"/>
</dbReference>
<accession>A0AAW7R348</accession>
<dbReference type="PIRSF" id="PIRSF038800">
    <property type="entry name" value="KYNU"/>
    <property type="match status" value="1"/>
</dbReference>
<dbReference type="InterPro" id="IPR015422">
    <property type="entry name" value="PyrdxlP-dep_Trfase_small"/>
</dbReference>
<comment type="catalytic activity">
    <reaction evidence="6">
        <text>3-hydroxy-L-kynurenine + H2O = 3-hydroxyanthranilate + L-alanine + H(+)</text>
        <dbReference type="Rhea" id="RHEA:25143"/>
        <dbReference type="ChEBI" id="CHEBI:15377"/>
        <dbReference type="ChEBI" id="CHEBI:15378"/>
        <dbReference type="ChEBI" id="CHEBI:36559"/>
        <dbReference type="ChEBI" id="CHEBI:57972"/>
        <dbReference type="ChEBI" id="CHEBI:58125"/>
        <dbReference type="EC" id="3.7.1.3"/>
    </reaction>
</comment>
<evidence type="ECO:0000256" key="6">
    <source>
        <dbReference type="PIRNR" id="PIRNR038800"/>
    </source>
</evidence>
<dbReference type="GO" id="GO:0030170">
    <property type="term" value="F:pyridoxal phosphate binding"/>
    <property type="evidence" value="ECO:0007669"/>
    <property type="project" value="UniProtKB-UniRule"/>
</dbReference>
<evidence type="ECO:0000256" key="1">
    <source>
        <dbReference type="ARBA" id="ARBA00022642"/>
    </source>
</evidence>
<comment type="pathway">
    <text evidence="4 6">Amino-acid degradation; L-kynurenine degradation; L-alanine and anthranilate from L-kynurenine: step 1/1.</text>
</comment>
<comment type="similarity">
    <text evidence="4 6">Belongs to the kynureninase family.</text>
</comment>
<feature type="binding site" evidence="4">
    <location>
        <position position="178"/>
    </location>
    <ligand>
        <name>pyridoxal 5'-phosphate</name>
        <dbReference type="ChEBI" id="CHEBI:597326"/>
    </ligand>
</feature>
<evidence type="ECO:0000256" key="4">
    <source>
        <dbReference type="HAMAP-Rule" id="MF_01970"/>
    </source>
</evidence>
<name>A0AAW7R348_9GAMM</name>
<dbReference type="Gene3D" id="3.90.1150.10">
    <property type="entry name" value="Aspartate Aminotransferase, domain 1"/>
    <property type="match status" value="1"/>
</dbReference>
<comment type="function">
    <text evidence="4 6">Catalyzes the cleavage of L-kynurenine (L-Kyn) and L-3-hydroxykynurenine (L-3OHKyn) into anthranilic acid (AA) and 3-hydroxyanthranilic acid (3-OHAA), respectively.</text>
</comment>
<dbReference type="InterPro" id="IPR015424">
    <property type="entry name" value="PyrdxlP-dep_Trfase"/>
</dbReference>
<dbReference type="Proteomes" id="UP001169492">
    <property type="component" value="Unassembled WGS sequence"/>
</dbReference>
<keyword evidence="3 4" id="KW-0663">Pyridoxal phosphate</keyword>
<organism evidence="7 8">
    <name type="scientific">Pseudidiomarina terrestris</name>
    <dbReference type="NCBI Taxonomy" id="2820060"/>
    <lineage>
        <taxon>Bacteria</taxon>
        <taxon>Pseudomonadati</taxon>
        <taxon>Pseudomonadota</taxon>
        <taxon>Gammaproteobacteria</taxon>
        <taxon>Alteromonadales</taxon>
        <taxon>Idiomarinaceae</taxon>
        <taxon>Pseudidiomarina</taxon>
    </lineage>
</organism>
<dbReference type="HAMAP" id="MF_01970">
    <property type="entry name" value="Kynureninase"/>
    <property type="match status" value="1"/>
</dbReference>
<feature type="binding site" evidence="4">
    <location>
        <position position="262"/>
    </location>
    <ligand>
        <name>pyridoxal 5'-phosphate</name>
        <dbReference type="ChEBI" id="CHEBI:597326"/>
    </ligand>
</feature>
<evidence type="ECO:0000256" key="3">
    <source>
        <dbReference type="ARBA" id="ARBA00022898"/>
    </source>
</evidence>
<dbReference type="Gene3D" id="3.40.640.10">
    <property type="entry name" value="Type I PLP-dependent aspartate aminotransferase-like (Major domain)"/>
    <property type="match status" value="1"/>
</dbReference>
<feature type="binding site" evidence="4">
    <location>
        <position position="97"/>
    </location>
    <ligand>
        <name>pyridoxal 5'-phosphate</name>
        <dbReference type="ChEBI" id="CHEBI:597326"/>
    </ligand>
</feature>
<dbReference type="NCBIfam" id="TIGR01814">
    <property type="entry name" value="kynureninase"/>
    <property type="match status" value="1"/>
</dbReference>
<dbReference type="GO" id="GO:0005737">
    <property type="term" value="C:cytoplasm"/>
    <property type="evidence" value="ECO:0007669"/>
    <property type="project" value="UniProtKB-UniRule"/>
</dbReference>
<comment type="cofactor">
    <cofactor evidence="4 6">
        <name>pyridoxal 5'-phosphate</name>
        <dbReference type="ChEBI" id="CHEBI:597326"/>
    </cofactor>
</comment>
<dbReference type="EC" id="3.7.1.3" evidence="4 5"/>
<dbReference type="RefSeq" id="WP_301774925.1">
    <property type="nucleotide sequence ID" value="NZ_JAGGJB010000005.1"/>
</dbReference>
<dbReference type="GO" id="GO:0097053">
    <property type="term" value="P:L-kynurenine catabolic process"/>
    <property type="evidence" value="ECO:0007669"/>
    <property type="project" value="UniProtKB-UniRule"/>
</dbReference>
<keyword evidence="1 4" id="KW-0662">Pyridine nucleotide biosynthesis</keyword>
<comment type="catalytic activity">
    <reaction evidence="4 6">
        <text>L-kynurenine + H2O = anthranilate + L-alanine + H(+)</text>
        <dbReference type="Rhea" id="RHEA:16813"/>
        <dbReference type="ChEBI" id="CHEBI:15377"/>
        <dbReference type="ChEBI" id="CHEBI:15378"/>
        <dbReference type="ChEBI" id="CHEBI:16567"/>
        <dbReference type="ChEBI" id="CHEBI:57959"/>
        <dbReference type="ChEBI" id="CHEBI:57972"/>
        <dbReference type="EC" id="3.7.1.3"/>
    </reaction>
</comment>
<evidence type="ECO:0000313" key="7">
    <source>
        <dbReference type="EMBL" id="MDN7125176.1"/>
    </source>
</evidence>
<feature type="binding site" evidence="4">
    <location>
        <begin position="131"/>
        <end position="134"/>
    </location>
    <ligand>
        <name>pyridoxal 5'-phosphate</name>
        <dbReference type="ChEBI" id="CHEBI:597326"/>
    </ligand>
</feature>
<dbReference type="AlphaFoldDB" id="A0AAW7R348"/>
<dbReference type="GO" id="GO:0043420">
    <property type="term" value="P:anthranilate metabolic process"/>
    <property type="evidence" value="ECO:0007669"/>
    <property type="project" value="TreeGrafter"/>
</dbReference>
<feature type="binding site" evidence="4">
    <location>
        <position position="288"/>
    </location>
    <ligand>
        <name>pyridoxal 5'-phosphate</name>
        <dbReference type="ChEBI" id="CHEBI:597326"/>
    </ligand>
</feature>
<dbReference type="InterPro" id="IPR010111">
    <property type="entry name" value="Kynureninase"/>
</dbReference>
<comment type="caution">
    <text evidence="7">The sequence shown here is derived from an EMBL/GenBank/DDBJ whole genome shotgun (WGS) entry which is preliminary data.</text>
</comment>
<dbReference type="GO" id="GO:0009435">
    <property type="term" value="P:NAD+ biosynthetic process"/>
    <property type="evidence" value="ECO:0007669"/>
    <property type="project" value="UniProtKB-UniRule"/>
</dbReference>
<feature type="binding site" evidence="4">
    <location>
        <position position="232"/>
    </location>
    <ligand>
        <name>pyridoxal 5'-phosphate</name>
        <dbReference type="ChEBI" id="CHEBI:597326"/>
    </ligand>
</feature>
<dbReference type="SUPFAM" id="SSF53383">
    <property type="entry name" value="PLP-dependent transferases"/>
    <property type="match status" value="1"/>
</dbReference>
<evidence type="ECO:0000256" key="2">
    <source>
        <dbReference type="ARBA" id="ARBA00022801"/>
    </source>
</evidence>
<feature type="modified residue" description="N6-(pyridoxal phosphate)lysine" evidence="4">
    <location>
        <position position="233"/>
    </location>
</feature>
<proteinExistence type="inferred from homology"/>
<keyword evidence="2 4" id="KW-0378">Hydrolase</keyword>
<dbReference type="InterPro" id="IPR015421">
    <property type="entry name" value="PyrdxlP-dep_Trfase_major"/>
</dbReference>
<feature type="binding site" evidence="4">
    <location>
        <position position="207"/>
    </location>
    <ligand>
        <name>pyridoxal 5'-phosphate</name>
        <dbReference type="ChEBI" id="CHEBI:597326"/>
    </ligand>
</feature>
<comment type="subunit">
    <text evidence="4 6">Homodimer.</text>
</comment>
<dbReference type="GO" id="GO:0019805">
    <property type="term" value="P:quinolinate biosynthetic process"/>
    <property type="evidence" value="ECO:0007669"/>
    <property type="project" value="UniProtKB-UniRule"/>
</dbReference>
<dbReference type="GO" id="GO:0030429">
    <property type="term" value="F:kynureninase activity"/>
    <property type="evidence" value="ECO:0007669"/>
    <property type="project" value="UniProtKB-UniRule"/>
</dbReference>
<evidence type="ECO:0000313" key="8">
    <source>
        <dbReference type="Proteomes" id="UP001169492"/>
    </source>
</evidence>
<dbReference type="Pfam" id="PF22580">
    <property type="entry name" value="KYNU_C"/>
    <property type="match status" value="1"/>
</dbReference>